<comment type="caution">
    <text evidence="2">The sequence shown here is derived from an EMBL/GenBank/DDBJ whole genome shotgun (WGS) entry which is preliminary data.</text>
</comment>
<dbReference type="PANTHER" id="PTHR45527">
    <property type="entry name" value="NONRIBOSOMAL PEPTIDE SYNTHETASE"/>
    <property type="match status" value="1"/>
</dbReference>
<evidence type="ECO:0000313" key="3">
    <source>
        <dbReference type="Proteomes" id="UP000663864"/>
    </source>
</evidence>
<evidence type="ECO:0000313" key="2">
    <source>
        <dbReference type="EMBL" id="CAF1332352.1"/>
    </source>
</evidence>
<dbReference type="SUPFAM" id="SSF56801">
    <property type="entry name" value="Acetyl-CoA synthetase-like"/>
    <property type="match status" value="1"/>
</dbReference>
<proteinExistence type="predicted"/>
<sequence>MSSMYVSLSVIGEPLSWTLACELLECLSPNTHLLNTYGVTETTVDCTYRRVFEHDSVLSSLSTFVPVGVPLPNYVCHIIEEEGEDDGVGELFIGGPGVFQGYLNRGPNPDDSRLAKINEDICYRTGDLVKVVNGELAYVGRRDFQVKIRGKYEMF</sequence>
<dbReference type="Gene3D" id="3.40.50.12780">
    <property type="entry name" value="N-terminal domain of ligase-like"/>
    <property type="match status" value="1"/>
</dbReference>
<dbReference type="GO" id="GO:0005737">
    <property type="term" value="C:cytoplasm"/>
    <property type="evidence" value="ECO:0007669"/>
    <property type="project" value="TreeGrafter"/>
</dbReference>
<name>A0A815G0P3_9BILA</name>
<dbReference type="InterPro" id="IPR000873">
    <property type="entry name" value="AMP-dep_synth/lig_dom"/>
</dbReference>
<dbReference type="EMBL" id="CAJNOT010002635">
    <property type="protein sequence ID" value="CAF1332352.1"/>
    <property type="molecule type" value="Genomic_DNA"/>
</dbReference>
<accession>A0A815G0P3</accession>
<dbReference type="GO" id="GO:0044550">
    <property type="term" value="P:secondary metabolite biosynthetic process"/>
    <property type="evidence" value="ECO:0007669"/>
    <property type="project" value="TreeGrafter"/>
</dbReference>
<gene>
    <name evidence="2" type="ORF">ZHD862_LOCUS29596</name>
</gene>
<protein>
    <recommendedName>
        <fullName evidence="1">AMP-dependent synthetase/ligase domain-containing protein</fullName>
    </recommendedName>
</protein>
<dbReference type="PANTHER" id="PTHR45527:SF1">
    <property type="entry name" value="FATTY ACID SYNTHASE"/>
    <property type="match status" value="1"/>
</dbReference>
<feature type="domain" description="AMP-dependent synthetase/ligase" evidence="1">
    <location>
        <begin position="9"/>
        <end position="103"/>
    </location>
</feature>
<dbReference type="Pfam" id="PF00501">
    <property type="entry name" value="AMP-binding"/>
    <property type="match status" value="1"/>
</dbReference>
<evidence type="ECO:0000259" key="1">
    <source>
        <dbReference type="Pfam" id="PF00501"/>
    </source>
</evidence>
<dbReference type="AlphaFoldDB" id="A0A815G0P3"/>
<dbReference type="GO" id="GO:0031177">
    <property type="term" value="F:phosphopantetheine binding"/>
    <property type="evidence" value="ECO:0007669"/>
    <property type="project" value="TreeGrafter"/>
</dbReference>
<reference evidence="2" key="1">
    <citation type="submission" date="2021-02" db="EMBL/GenBank/DDBJ databases">
        <authorList>
            <person name="Nowell W R."/>
        </authorList>
    </citation>
    <scope>NUCLEOTIDE SEQUENCE</scope>
</reference>
<dbReference type="GO" id="GO:0043041">
    <property type="term" value="P:amino acid activation for nonribosomal peptide biosynthetic process"/>
    <property type="evidence" value="ECO:0007669"/>
    <property type="project" value="TreeGrafter"/>
</dbReference>
<organism evidence="2 3">
    <name type="scientific">Rotaria sordida</name>
    <dbReference type="NCBI Taxonomy" id="392033"/>
    <lineage>
        <taxon>Eukaryota</taxon>
        <taxon>Metazoa</taxon>
        <taxon>Spiralia</taxon>
        <taxon>Gnathifera</taxon>
        <taxon>Rotifera</taxon>
        <taxon>Eurotatoria</taxon>
        <taxon>Bdelloidea</taxon>
        <taxon>Philodinida</taxon>
        <taxon>Philodinidae</taxon>
        <taxon>Rotaria</taxon>
    </lineage>
</organism>
<dbReference type="Proteomes" id="UP000663864">
    <property type="component" value="Unassembled WGS sequence"/>
</dbReference>
<dbReference type="InterPro" id="IPR042099">
    <property type="entry name" value="ANL_N_sf"/>
</dbReference>